<dbReference type="InterPro" id="IPR057670">
    <property type="entry name" value="SH3_retrovirus"/>
</dbReference>
<gene>
    <name evidence="3" type="ORF">QE152_g25083</name>
</gene>
<protein>
    <recommendedName>
        <fullName evidence="2">Retroviral polymerase SH3-like domain-containing protein</fullName>
    </recommendedName>
</protein>
<accession>A0AAW1K1F3</accession>
<dbReference type="Pfam" id="PF25597">
    <property type="entry name" value="SH3_retrovirus"/>
    <property type="match status" value="1"/>
</dbReference>
<organism evidence="3 4">
    <name type="scientific">Popillia japonica</name>
    <name type="common">Japanese beetle</name>
    <dbReference type="NCBI Taxonomy" id="7064"/>
    <lineage>
        <taxon>Eukaryota</taxon>
        <taxon>Metazoa</taxon>
        <taxon>Ecdysozoa</taxon>
        <taxon>Arthropoda</taxon>
        <taxon>Hexapoda</taxon>
        <taxon>Insecta</taxon>
        <taxon>Pterygota</taxon>
        <taxon>Neoptera</taxon>
        <taxon>Endopterygota</taxon>
        <taxon>Coleoptera</taxon>
        <taxon>Polyphaga</taxon>
        <taxon>Scarabaeiformia</taxon>
        <taxon>Scarabaeidae</taxon>
        <taxon>Rutelinae</taxon>
        <taxon>Popillia</taxon>
    </lineage>
</organism>
<keyword evidence="4" id="KW-1185">Reference proteome</keyword>
<evidence type="ECO:0000259" key="2">
    <source>
        <dbReference type="Pfam" id="PF25597"/>
    </source>
</evidence>
<dbReference type="AlphaFoldDB" id="A0AAW1K1F3"/>
<sequence>MYGSTAFVRIPEVNRESKLSPKSMKGTLVGYNDMGYRISVDQQIIVSRHVEFIEKNEGFVRIPNNEFENTDNETNTPKEDEKNETEEDLVTEDSHEEDSHEESKEESDTRPKRDIKKPRWHREDSHEESKEESDTRPKRDIKKPRWHKEFEQLQIDMVNQIGDNETQDEFEADYFANIH</sequence>
<feature type="domain" description="Retroviral polymerase SH3-like" evidence="2">
    <location>
        <begin position="4"/>
        <end position="58"/>
    </location>
</feature>
<feature type="compositionally biased region" description="Basic and acidic residues" evidence="1">
    <location>
        <begin position="121"/>
        <end position="138"/>
    </location>
</feature>
<reference evidence="3 4" key="1">
    <citation type="journal article" date="2024" name="BMC Genomics">
        <title>De novo assembly and annotation of Popillia japonica's genome with initial clues to its potential as an invasive pest.</title>
        <authorList>
            <person name="Cucini C."/>
            <person name="Boschi S."/>
            <person name="Funari R."/>
            <person name="Cardaioli E."/>
            <person name="Iannotti N."/>
            <person name="Marturano G."/>
            <person name="Paoli F."/>
            <person name="Bruttini M."/>
            <person name="Carapelli A."/>
            <person name="Frati F."/>
            <person name="Nardi F."/>
        </authorList>
    </citation>
    <scope>NUCLEOTIDE SEQUENCE [LARGE SCALE GENOMIC DNA]</scope>
    <source>
        <strain evidence="3">DMR45628</strain>
    </source>
</reference>
<name>A0AAW1K1F3_POPJA</name>
<evidence type="ECO:0000313" key="4">
    <source>
        <dbReference type="Proteomes" id="UP001458880"/>
    </source>
</evidence>
<feature type="compositionally biased region" description="Acidic residues" evidence="1">
    <location>
        <begin position="82"/>
        <end position="96"/>
    </location>
</feature>
<dbReference type="EMBL" id="JASPKY010000269">
    <property type="protein sequence ID" value="KAK9712040.1"/>
    <property type="molecule type" value="Genomic_DNA"/>
</dbReference>
<evidence type="ECO:0000256" key="1">
    <source>
        <dbReference type="SAM" id="MobiDB-lite"/>
    </source>
</evidence>
<proteinExistence type="predicted"/>
<feature type="compositionally biased region" description="Basic and acidic residues" evidence="1">
    <location>
        <begin position="97"/>
        <end position="112"/>
    </location>
</feature>
<feature type="compositionally biased region" description="Low complexity" evidence="1">
    <location>
        <begin position="64"/>
        <end position="75"/>
    </location>
</feature>
<evidence type="ECO:0000313" key="3">
    <source>
        <dbReference type="EMBL" id="KAK9712040.1"/>
    </source>
</evidence>
<dbReference type="Proteomes" id="UP001458880">
    <property type="component" value="Unassembled WGS sequence"/>
</dbReference>
<feature type="region of interest" description="Disordered" evidence="1">
    <location>
        <begin position="63"/>
        <end position="147"/>
    </location>
</feature>
<comment type="caution">
    <text evidence="3">The sequence shown here is derived from an EMBL/GenBank/DDBJ whole genome shotgun (WGS) entry which is preliminary data.</text>
</comment>